<organism evidence="1 2">
    <name type="scientific">Chromobacterium violaceum</name>
    <dbReference type="NCBI Taxonomy" id="536"/>
    <lineage>
        <taxon>Bacteria</taxon>
        <taxon>Pseudomonadati</taxon>
        <taxon>Pseudomonadota</taxon>
        <taxon>Betaproteobacteria</taxon>
        <taxon>Neisseriales</taxon>
        <taxon>Chromobacteriaceae</taxon>
        <taxon>Chromobacterium</taxon>
    </lineage>
</organism>
<protein>
    <submittedName>
        <fullName evidence="1">Glutamate synthase [NADPH] large chain</fullName>
        <ecNumber evidence="1">1.4.1.13</ecNumber>
    </submittedName>
</protein>
<dbReference type="Proteomes" id="UP000275777">
    <property type="component" value="Chromosome"/>
</dbReference>
<dbReference type="EC" id="1.4.1.13" evidence="1"/>
<keyword evidence="1" id="KW-0560">Oxidoreductase</keyword>
<evidence type="ECO:0000313" key="1">
    <source>
        <dbReference type="EMBL" id="VEB45337.1"/>
    </source>
</evidence>
<accession>A0A447TKD3</accession>
<name>A0A447TKD3_CHRVL</name>
<proteinExistence type="predicted"/>
<gene>
    <name evidence="1" type="primary">gltB_1</name>
    <name evidence="1" type="ORF">NCTC9695_05848</name>
</gene>
<dbReference type="AlphaFoldDB" id="A0A447TKD3"/>
<evidence type="ECO:0000313" key="2">
    <source>
        <dbReference type="Proteomes" id="UP000275777"/>
    </source>
</evidence>
<dbReference type="Gene3D" id="2.160.20.60">
    <property type="entry name" value="Glutamate synthase, alpha subunit, C-terminal domain"/>
    <property type="match status" value="1"/>
</dbReference>
<dbReference type="InterPro" id="IPR036485">
    <property type="entry name" value="Glu_synth_asu_C_sf"/>
</dbReference>
<sequence>MTGGFAFVYDPNEKFAYRYNNELIDIHLINGEAMGMYRAYLLEKIAKHVELTGSETGRAMLQNFDDYVDYFWLVKPKAAKLEACSKTKRRWQLNTWRRRKRRLSRWERTRCPMYSSS</sequence>
<reference evidence="1 2" key="1">
    <citation type="submission" date="2018-12" db="EMBL/GenBank/DDBJ databases">
        <authorList>
            <consortium name="Pathogen Informatics"/>
        </authorList>
    </citation>
    <scope>NUCLEOTIDE SEQUENCE [LARGE SCALE GENOMIC DNA]</scope>
    <source>
        <strain evidence="1 2">NCTC9695</strain>
    </source>
</reference>
<dbReference type="GO" id="GO:0004355">
    <property type="term" value="F:glutamate synthase (NADPH) activity"/>
    <property type="evidence" value="ECO:0007669"/>
    <property type="project" value="UniProtKB-EC"/>
</dbReference>
<dbReference type="EMBL" id="LR134182">
    <property type="protein sequence ID" value="VEB45337.1"/>
    <property type="molecule type" value="Genomic_DNA"/>
</dbReference>
<dbReference type="SUPFAM" id="SSF69336">
    <property type="entry name" value="Alpha subunit of glutamate synthase, C-terminal domain"/>
    <property type="match status" value="1"/>
</dbReference>